<dbReference type="SUPFAM" id="SSF81338">
    <property type="entry name" value="Aquaporin-like"/>
    <property type="match status" value="1"/>
</dbReference>
<dbReference type="CDD" id="cd00333">
    <property type="entry name" value="MIP"/>
    <property type="match status" value="1"/>
</dbReference>
<evidence type="ECO:0000256" key="11">
    <source>
        <dbReference type="SAM" id="Phobius"/>
    </source>
</evidence>
<feature type="region of interest" description="Disordered" evidence="10">
    <location>
        <begin position="289"/>
        <end position="412"/>
    </location>
</feature>
<dbReference type="OrthoDB" id="3222at2759"/>
<accession>A0A2D3VLP4</accession>
<comment type="catalytic activity">
    <reaction evidence="8">
        <text>H2O(in) = H2O(out)</text>
        <dbReference type="Rhea" id="RHEA:29667"/>
        <dbReference type="ChEBI" id="CHEBI:15377"/>
    </reaction>
</comment>
<evidence type="ECO:0000256" key="3">
    <source>
        <dbReference type="ARBA" id="ARBA00022692"/>
    </source>
</evidence>
<evidence type="ECO:0000313" key="13">
    <source>
        <dbReference type="Proteomes" id="UP000225277"/>
    </source>
</evidence>
<feature type="transmembrane region" description="Helical" evidence="11">
    <location>
        <begin position="146"/>
        <end position="165"/>
    </location>
</feature>
<feature type="compositionally biased region" description="Polar residues" evidence="10">
    <location>
        <begin position="387"/>
        <end position="403"/>
    </location>
</feature>
<dbReference type="Pfam" id="PF00230">
    <property type="entry name" value="MIP"/>
    <property type="match status" value="1"/>
</dbReference>
<dbReference type="InterPro" id="IPR023271">
    <property type="entry name" value="Aquaporin-like"/>
</dbReference>
<name>A0A2D3VLP4_9PEZI</name>
<keyword evidence="7" id="KW-0325">Glycoprotein</keyword>
<feature type="transmembrane region" description="Helical" evidence="11">
    <location>
        <begin position="211"/>
        <end position="236"/>
    </location>
</feature>
<comment type="subcellular location">
    <subcellularLocation>
        <location evidence="1">Membrane</location>
        <topology evidence="1">Multi-pass membrane protein</topology>
    </subcellularLocation>
</comment>
<dbReference type="PANTHER" id="PTHR19139:SF199">
    <property type="entry name" value="MIP17260P"/>
    <property type="match status" value="1"/>
</dbReference>
<evidence type="ECO:0000256" key="2">
    <source>
        <dbReference type="ARBA" id="ARBA00006175"/>
    </source>
</evidence>
<gene>
    <name evidence="12" type="ORF">RCC_09218</name>
</gene>
<keyword evidence="9" id="KW-0813">Transport</keyword>
<dbReference type="Gene3D" id="1.20.1080.10">
    <property type="entry name" value="Glycerol uptake facilitator protein"/>
    <property type="match status" value="1"/>
</dbReference>
<evidence type="ECO:0000256" key="9">
    <source>
        <dbReference type="RuleBase" id="RU000477"/>
    </source>
</evidence>
<evidence type="ECO:0000256" key="5">
    <source>
        <dbReference type="ARBA" id="ARBA00022989"/>
    </source>
</evidence>
<feature type="transmembrane region" description="Helical" evidence="11">
    <location>
        <begin position="60"/>
        <end position="77"/>
    </location>
</feature>
<reference evidence="12 13" key="1">
    <citation type="submission" date="2016-03" db="EMBL/GenBank/DDBJ databases">
        <authorList>
            <person name="Ploux O."/>
        </authorList>
    </citation>
    <scope>NUCLEOTIDE SEQUENCE [LARGE SCALE GENOMIC DNA]</scope>
    <source>
        <strain evidence="12 13">URUG2</strain>
    </source>
</reference>
<keyword evidence="5 11" id="KW-1133">Transmembrane helix</keyword>
<dbReference type="PRINTS" id="PR00783">
    <property type="entry name" value="MINTRINSICP"/>
</dbReference>
<dbReference type="PANTHER" id="PTHR19139">
    <property type="entry name" value="AQUAPORIN TRANSPORTER"/>
    <property type="match status" value="1"/>
</dbReference>
<dbReference type="Proteomes" id="UP000225277">
    <property type="component" value="Unassembled WGS sequence"/>
</dbReference>
<dbReference type="EMBL" id="FJUY01000017">
    <property type="protein sequence ID" value="CZT23504.1"/>
    <property type="molecule type" value="Genomic_DNA"/>
</dbReference>
<keyword evidence="3 9" id="KW-0812">Transmembrane</keyword>
<dbReference type="AlphaFoldDB" id="A0A2D3VLP4"/>
<dbReference type="STRING" id="112498.A0A2D3VLP4"/>
<evidence type="ECO:0000256" key="8">
    <source>
        <dbReference type="ARBA" id="ARBA00034651"/>
    </source>
</evidence>
<evidence type="ECO:0000313" key="12">
    <source>
        <dbReference type="EMBL" id="CZT23504.1"/>
    </source>
</evidence>
<keyword evidence="4" id="KW-0677">Repeat</keyword>
<keyword evidence="13" id="KW-1185">Reference proteome</keyword>
<dbReference type="InterPro" id="IPR034294">
    <property type="entry name" value="Aquaporin_transptr"/>
</dbReference>
<evidence type="ECO:0000256" key="4">
    <source>
        <dbReference type="ARBA" id="ARBA00022737"/>
    </source>
</evidence>
<dbReference type="FunFam" id="1.20.1080.10:FF:000024">
    <property type="entry name" value="MIP aquaporin (Eurofung)"/>
    <property type="match status" value="1"/>
</dbReference>
<feature type="transmembrane region" description="Helical" evidence="11">
    <location>
        <begin position="123"/>
        <end position="141"/>
    </location>
</feature>
<dbReference type="GO" id="GO:0005886">
    <property type="term" value="C:plasma membrane"/>
    <property type="evidence" value="ECO:0007669"/>
    <property type="project" value="TreeGrafter"/>
</dbReference>
<organism evidence="12 13">
    <name type="scientific">Ramularia collo-cygni</name>
    <dbReference type="NCBI Taxonomy" id="112498"/>
    <lineage>
        <taxon>Eukaryota</taxon>
        <taxon>Fungi</taxon>
        <taxon>Dikarya</taxon>
        <taxon>Ascomycota</taxon>
        <taxon>Pezizomycotina</taxon>
        <taxon>Dothideomycetes</taxon>
        <taxon>Dothideomycetidae</taxon>
        <taxon>Mycosphaerellales</taxon>
        <taxon>Mycosphaerellaceae</taxon>
        <taxon>Ramularia</taxon>
    </lineage>
</organism>
<dbReference type="InterPro" id="IPR000425">
    <property type="entry name" value="MIP"/>
</dbReference>
<keyword evidence="6 11" id="KW-0472">Membrane</keyword>
<sequence>MLHGHHLPFKGAAWPLPFTKASDYKRRDIDDEKDWIMRIPFGQYLNDTVRNHFVACSGEFVGTVLFLFLALGGTQVANNIPTSSGQTVAEVGSNPQQLQYIALCFGFSLAVNAWVFFRISGGLFNPAVTVGMCLIGALPWVRGTLLFFTQIVGGIVAAAIVYGILPGPLSVQTTLGGGTSTVQGLFLEMILTGQLVFTIIMLAAEKHKSTFIAPVGIGLSLFIAELLGVYFTGGSLNPARSFGPAVVTSDFPHYHWIYWVGPMLGSFLAAAFYKFIKALEYETANPGQDGADIIDRPVTRDAQATSSDEEYLEQEKSHVQEANKNADGIGGVAPPDQRKNDISMGGGQQSGGKVQKAAVGMGGGVAGVEGTKSKTGMGQGYEGAPQAQKSDPTMGQGSQNSRPYNRGASYMA</sequence>
<feature type="transmembrane region" description="Helical" evidence="11">
    <location>
        <begin position="185"/>
        <end position="204"/>
    </location>
</feature>
<proteinExistence type="inferred from homology"/>
<protein>
    <submittedName>
        <fullName evidence="12">Related to aquaporin</fullName>
    </submittedName>
</protein>
<dbReference type="GO" id="GO:0015250">
    <property type="term" value="F:water channel activity"/>
    <property type="evidence" value="ECO:0007669"/>
    <property type="project" value="TreeGrafter"/>
</dbReference>
<evidence type="ECO:0000256" key="6">
    <source>
        <dbReference type="ARBA" id="ARBA00023136"/>
    </source>
</evidence>
<evidence type="ECO:0000256" key="1">
    <source>
        <dbReference type="ARBA" id="ARBA00004141"/>
    </source>
</evidence>
<dbReference type="GeneID" id="35604290"/>
<feature type="transmembrane region" description="Helical" evidence="11">
    <location>
        <begin position="256"/>
        <end position="276"/>
    </location>
</feature>
<dbReference type="RefSeq" id="XP_023630228.1">
    <property type="nucleotide sequence ID" value="XM_023774460.1"/>
</dbReference>
<evidence type="ECO:0000256" key="7">
    <source>
        <dbReference type="ARBA" id="ARBA00023180"/>
    </source>
</evidence>
<evidence type="ECO:0000256" key="10">
    <source>
        <dbReference type="SAM" id="MobiDB-lite"/>
    </source>
</evidence>
<comment type="similarity">
    <text evidence="2 9">Belongs to the MIP/aquaporin (TC 1.A.8) family.</text>
</comment>